<dbReference type="GO" id="GO:0005829">
    <property type="term" value="C:cytosol"/>
    <property type="evidence" value="ECO:0007669"/>
    <property type="project" value="TreeGrafter"/>
</dbReference>
<dbReference type="Proteomes" id="UP001143545">
    <property type="component" value="Unassembled WGS sequence"/>
</dbReference>
<dbReference type="SUPFAM" id="SSF111384">
    <property type="entry name" value="OmpH-like"/>
    <property type="match status" value="1"/>
</dbReference>
<gene>
    <name evidence="3" type="ORF">NBRC110019_19550</name>
</gene>
<dbReference type="PANTHER" id="PTHR35089:SF1">
    <property type="entry name" value="CHAPERONE PROTEIN SKP"/>
    <property type="match status" value="1"/>
</dbReference>
<evidence type="ECO:0000256" key="1">
    <source>
        <dbReference type="ARBA" id="ARBA00009091"/>
    </source>
</evidence>
<organism evidence="3 4">
    <name type="scientific">Neptunitalea chrysea</name>
    <dbReference type="NCBI Taxonomy" id="1647581"/>
    <lineage>
        <taxon>Bacteria</taxon>
        <taxon>Pseudomonadati</taxon>
        <taxon>Bacteroidota</taxon>
        <taxon>Flavobacteriia</taxon>
        <taxon>Flavobacteriales</taxon>
        <taxon>Flavobacteriaceae</taxon>
        <taxon>Neptunitalea</taxon>
    </lineage>
</organism>
<evidence type="ECO:0000313" key="3">
    <source>
        <dbReference type="EMBL" id="GLB52915.1"/>
    </source>
</evidence>
<proteinExistence type="inferred from homology"/>
<keyword evidence="4" id="KW-1185">Reference proteome</keyword>
<keyword evidence="2" id="KW-0732">Signal</keyword>
<dbReference type="Pfam" id="PF03938">
    <property type="entry name" value="OmpH"/>
    <property type="match status" value="1"/>
</dbReference>
<dbReference type="InterPro" id="IPR005632">
    <property type="entry name" value="Chaperone_Skp"/>
</dbReference>
<protein>
    <submittedName>
        <fullName evidence="3">OmpH outer membrane protein</fullName>
    </submittedName>
</protein>
<evidence type="ECO:0000313" key="4">
    <source>
        <dbReference type="Proteomes" id="UP001143545"/>
    </source>
</evidence>
<sequence length="173" mass="19976">MKKLVVTFIAVVGLVSCAEQDKIVFVDRTKLLEEYQGRKDIQTKHDDKMEKLAFKKDSISKVLQMDGQEFDKKYKNLKQPTAAAQADYEALVTKQKNWSEILQRREYEINTETQKEVDTLLKTVKKFVNQFGKDKKYTYILGANDAGSVMYGDETRDVTEDVLKAINDDYAKN</sequence>
<dbReference type="Gene3D" id="3.30.910.20">
    <property type="entry name" value="Skp domain"/>
    <property type="match status" value="1"/>
</dbReference>
<dbReference type="GO" id="GO:0051082">
    <property type="term" value="F:unfolded protein binding"/>
    <property type="evidence" value="ECO:0007669"/>
    <property type="project" value="InterPro"/>
</dbReference>
<name>A0A9W6B5G5_9FLAO</name>
<dbReference type="GO" id="GO:0050821">
    <property type="term" value="P:protein stabilization"/>
    <property type="evidence" value="ECO:0007669"/>
    <property type="project" value="TreeGrafter"/>
</dbReference>
<dbReference type="EMBL" id="BRVP01000012">
    <property type="protein sequence ID" value="GLB52915.1"/>
    <property type="molecule type" value="Genomic_DNA"/>
</dbReference>
<accession>A0A9W6B5G5</accession>
<comment type="similarity">
    <text evidence="1">Belongs to the Skp family.</text>
</comment>
<reference evidence="3" key="1">
    <citation type="submission" date="2022-07" db="EMBL/GenBank/DDBJ databases">
        <title>Taxonomy of Novel Oxalotrophic and Methylotrophic Bacteria.</title>
        <authorList>
            <person name="Sahin N."/>
            <person name="Tani A."/>
        </authorList>
    </citation>
    <scope>NUCLEOTIDE SEQUENCE</scope>
    <source>
        <strain evidence="3">AM327</strain>
    </source>
</reference>
<dbReference type="AlphaFoldDB" id="A0A9W6B5G5"/>
<dbReference type="InterPro" id="IPR024930">
    <property type="entry name" value="Skp_dom_sf"/>
</dbReference>
<dbReference type="PANTHER" id="PTHR35089">
    <property type="entry name" value="CHAPERONE PROTEIN SKP"/>
    <property type="match status" value="1"/>
</dbReference>
<dbReference type="PROSITE" id="PS51257">
    <property type="entry name" value="PROKAR_LIPOPROTEIN"/>
    <property type="match status" value="1"/>
</dbReference>
<dbReference type="SMART" id="SM00935">
    <property type="entry name" value="OmpH"/>
    <property type="match status" value="1"/>
</dbReference>
<dbReference type="RefSeq" id="WP_281754489.1">
    <property type="nucleotide sequence ID" value="NZ_BRVP01000012.1"/>
</dbReference>
<comment type="caution">
    <text evidence="3">The sequence shown here is derived from an EMBL/GenBank/DDBJ whole genome shotgun (WGS) entry which is preliminary data.</text>
</comment>
<evidence type="ECO:0000256" key="2">
    <source>
        <dbReference type="ARBA" id="ARBA00022729"/>
    </source>
</evidence>